<evidence type="ECO:0000256" key="5">
    <source>
        <dbReference type="ARBA" id="ARBA00034545"/>
    </source>
</evidence>
<dbReference type="InterPro" id="IPR029063">
    <property type="entry name" value="SAM-dependent_MTases_sf"/>
</dbReference>
<dbReference type="EC" id="2.1.1.137" evidence="4"/>
<dbReference type="GO" id="GO:0030791">
    <property type="term" value="F:arsenite methyltransferase activity"/>
    <property type="evidence" value="ECO:0007669"/>
    <property type="project" value="UniProtKB-EC"/>
</dbReference>
<comment type="catalytic activity">
    <reaction evidence="8">
        <text>arsenic triglutathione + 3 [thioredoxin]-dithiol + 3 S-adenosyl-L-methionine = trimethylarsine + 3 [thioredoxin]-disulfide + 3 glutathione + 3 S-adenosyl-L-homocysteine + 3 H(+)</text>
        <dbReference type="Rhea" id="RHEA:69432"/>
        <dbReference type="Rhea" id="RHEA-COMP:10698"/>
        <dbReference type="Rhea" id="RHEA-COMP:10700"/>
        <dbReference type="ChEBI" id="CHEBI:15378"/>
        <dbReference type="ChEBI" id="CHEBI:27130"/>
        <dbReference type="ChEBI" id="CHEBI:29950"/>
        <dbReference type="ChEBI" id="CHEBI:50058"/>
        <dbReference type="ChEBI" id="CHEBI:57856"/>
        <dbReference type="ChEBI" id="CHEBI:57925"/>
        <dbReference type="ChEBI" id="CHEBI:59789"/>
        <dbReference type="ChEBI" id="CHEBI:183640"/>
        <dbReference type="EC" id="2.1.1.137"/>
    </reaction>
</comment>
<organism evidence="10 11">
    <name type="scientific">Naegleria lovaniensis</name>
    <name type="common">Amoeba</name>
    <dbReference type="NCBI Taxonomy" id="51637"/>
    <lineage>
        <taxon>Eukaryota</taxon>
        <taxon>Discoba</taxon>
        <taxon>Heterolobosea</taxon>
        <taxon>Tetramitia</taxon>
        <taxon>Eutetramitia</taxon>
        <taxon>Vahlkampfiidae</taxon>
        <taxon>Naegleria</taxon>
    </lineage>
</organism>
<dbReference type="EMBL" id="PYSW02000004">
    <property type="protein sequence ID" value="KAG2392529.1"/>
    <property type="molecule type" value="Genomic_DNA"/>
</dbReference>
<dbReference type="InterPro" id="IPR025714">
    <property type="entry name" value="Methyltranfer_dom"/>
</dbReference>
<dbReference type="RefSeq" id="XP_044554423.1">
    <property type="nucleotide sequence ID" value="XM_044686889.1"/>
</dbReference>
<name>A0AA88KRB2_NAELO</name>
<comment type="similarity">
    <text evidence="3">Belongs to the methyltransferase superfamily. Arsenite methyltransferase family.</text>
</comment>
<dbReference type="AlphaFoldDB" id="A0AA88KRB2"/>
<evidence type="ECO:0000256" key="6">
    <source>
        <dbReference type="ARBA" id="ARBA00047941"/>
    </source>
</evidence>
<dbReference type="PANTHER" id="PTHR43675">
    <property type="entry name" value="ARSENITE METHYLTRANSFERASE"/>
    <property type="match status" value="1"/>
</dbReference>
<evidence type="ECO:0000256" key="2">
    <source>
        <dbReference type="ARBA" id="ARBA00022691"/>
    </source>
</evidence>
<comment type="caution">
    <text evidence="10">The sequence shown here is derived from an EMBL/GenBank/DDBJ whole genome shotgun (WGS) entry which is preliminary data.</text>
</comment>
<dbReference type="SUPFAM" id="SSF53335">
    <property type="entry name" value="S-adenosyl-L-methionine-dependent methyltransferases"/>
    <property type="match status" value="1"/>
</dbReference>
<dbReference type="GeneID" id="68103708"/>
<evidence type="ECO:0000256" key="8">
    <source>
        <dbReference type="ARBA" id="ARBA00048428"/>
    </source>
</evidence>
<keyword evidence="1" id="KW-0808">Transferase</keyword>
<dbReference type="InterPro" id="IPR026669">
    <property type="entry name" value="Arsenite_MeTrfase-like"/>
</dbReference>
<dbReference type="Gene3D" id="3.40.5.100">
    <property type="match status" value="1"/>
</dbReference>
<evidence type="ECO:0000313" key="10">
    <source>
        <dbReference type="EMBL" id="KAG2392529.1"/>
    </source>
</evidence>
<reference evidence="10 11" key="1">
    <citation type="journal article" date="2018" name="BMC Genomics">
        <title>The genome of Naegleria lovaniensis, the basis for a comparative approach to unravel pathogenicity factors of the human pathogenic amoeba N. fowleri.</title>
        <authorList>
            <person name="Liechti N."/>
            <person name="Schurch N."/>
            <person name="Bruggmann R."/>
            <person name="Wittwer M."/>
        </authorList>
    </citation>
    <scope>NUCLEOTIDE SEQUENCE [LARGE SCALE GENOMIC DNA]</scope>
    <source>
        <strain evidence="10 11">ATCC 30569</strain>
    </source>
</reference>
<evidence type="ECO:0000259" key="9">
    <source>
        <dbReference type="Pfam" id="PF13847"/>
    </source>
</evidence>
<evidence type="ECO:0000313" key="11">
    <source>
        <dbReference type="Proteomes" id="UP000816034"/>
    </source>
</evidence>
<keyword evidence="2" id="KW-0949">S-adenosyl-L-methionine</keyword>
<comment type="catalytic activity">
    <reaction evidence="6">
        <text>arsenic triglutathione + [thioredoxin]-dithiol + S-adenosyl-L-methionine + 2 H2O = methylarsonous acid + [thioredoxin]-disulfide + 3 glutathione + S-adenosyl-L-homocysteine + H(+)</text>
        <dbReference type="Rhea" id="RHEA:69460"/>
        <dbReference type="Rhea" id="RHEA-COMP:10698"/>
        <dbReference type="Rhea" id="RHEA-COMP:10700"/>
        <dbReference type="ChEBI" id="CHEBI:15377"/>
        <dbReference type="ChEBI" id="CHEBI:15378"/>
        <dbReference type="ChEBI" id="CHEBI:17826"/>
        <dbReference type="ChEBI" id="CHEBI:29950"/>
        <dbReference type="ChEBI" id="CHEBI:50058"/>
        <dbReference type="ChEBI" id="CHEBI:57856"/>
        <dbReference type="ChEBI" id="CHEBI:57925"/>
        <dbReference type="ChEBI" id="CHEBI:59789"/>
        <dbReference type="ChEBI" id="CHEBI:183640"/>
        <dbReference type="EC" id="2.1.1.137"/>
    </reaction>
</comment>
<proteinExistence type="inferred from homology"/>
<dbReference type="CDD" id="cd02440">
    <property type="entry name" value="AdoMet_MTases"/>
    <property type="match status" value="1"/>
</dbReference>
<dbReference type="PANTHER" id="PTHR43675:SF8">
    <property type="entry name" value="ARSENITE METHYLTRANSFERASE"/>
    <property type="match status" value="1"/>
</dbReference>
<keyword evidence="11" id="KW-1185">Reference proteome</keyword>
<evidence type="ECO:0000256" key="1">
    <source>
        <dbReference type="ARBA" id="ARBA00022679"/>
    </source>
</evidence>
<gene>
    <name evidence="10" type="ORF">C9374_011254</name>
</gene>
<sequence>MSSSSDHNIEAIYESVKEHYSKQQTNEANISNSCFLAKKPHTMIQKLLPLIPEKVNETFFGCGCPIPLGIKGLTVLDLGSGSGRDVFLASALVGEKGKVIGVDMTLKQIELAKSTTMEFVENAKKANLKVGTIEFHEGLIEELDSILPSESVDLVASNCVINLSPQKEKCLEQVYKVLKFGGEFVFSDIYSDRKLHPLARQQLTKLGSCIGTVFYTNDFLSVCRKLGFHVREVSRVELAASSQDLQQMIVGQAKFYSITYRLFKLKKLEMTEENYGHVVTYKGTLEGYPTIYKFDAELEFERNLPVNVSGNVASALEESEYLRRHFSILPNDREFHFGEFISNHKSQDARPIEKVIFQVPTSCSK</sequence>
<dbReference type="Proteomes" id="UP000816034">
    <property type="component" value="Unassembled WGS sequence"/>
</dbReference>
<comment type="catalytic activity">
    <reaction evidence="7">
        <text>arsenic triglutathione + 2 [thioredoxin]-dithiol + 2 S-adenosyl-L-methionine + H2O = dimethylarsinous acid + 2 [thioredoxin]-disulfide + 3 glutathione + 2 S-adenosyl-L-homocysteine + 2 H(+)</text>
        <dbReference type="Rhea" id="RHEA:69464"/>
        <dbReference type="Rhea" id="RHEA-COMP:10698"/>
        <dbReference type="Rhea" id="RHEA-COMP:10700"/>
        <dbReference type="ChEBI" id="CHEBI:15377"/>
        <dbReference type="ChEBI" id="CHEBI:15378"/>
        <dbReference type="ChEBI" id="CHEBI:23808"/>
        <dbReference type="ChEBI" id="CHEBI:29950"/>
        <dbReference type="ChEBI" id="CHEBI:50058"/>
        <dbReference type="ChEBI" id="CHEBI:57856"/>
        <dbReference type="ChEBI" id="CHEBI:57925"/>
        <dbReference type="ChEBI" id="CHEBI:59789"/>
        <dbReference type="ChEBI" id="CHEBI:183640"/>
        <dbReference type="EC" id="2.1.1.137"/>
    </reaction>
</comment>
<feature type="domain" description="Methyltransferase" evidence="9">
    <location>
        <begin position="71"/>
        <end position="218"/>
    </location>
</feature>
<protein>
    <recommendedName>
        <fullName evidence="5">Arsenite methyltransferase</fullName>
        <ecNumber evidence="4">2.1.1.137</ecNumber>
    </recommendedName>
</protein>
<evidence type="ECO:0000256" key="4">
    <source>
        <dbReference type="ARBA" id="ARBA00034521"/>
    </source>
</evidence>
<evidence type="ECO:0000256" key="3">
    <source>
        <dbReference type="ARBA" id="ARBA00034487"/>
    </source>
</evidence>
<dbReference type="Gene3D" id="3.40.50.150">
    <property type="entry name" value="Vaccinia Virus protein VP39"/>
    <property type="match status" value="1"/>
</dbReference>
<accession>A0AA88KRB2</accession>
<evidence type="ECO:0000256" key="7">
    <source>
        <dbReference type="ARBA" id="ARBA00047943"/>
    </source>
</evidence>
<dbReference type="Pfam" id="PF13847">
    <property type="entry name" value="Methyltransf_31"/>
    <property type="match status" value="1"/>
</dbReference>